<dbReference type="PANTHER" id="PTHR35004:SF6">
    <property type="entry name" value="TRANSPOSASE"/>
    <property type="match status" value="1"/>
</dbReference>
<reference evidence="7 8" key="1">
    <citation type="journal article" date="2010" name="Stand. Genomic Sci.">
        <title>Complete genome sequence of Thermaerobacter marianensis type strain (7p75a).</title>
        <authorList>
            <person name="Han C."/>
            <person name="Gu W."/>
            <person name="Zhang X."/>
            <person name="Lapidus A."/>
            <person name="Nolan M."/>
            <person name="Copeland A."/>
            <person name="Lucas S."/>
            <person name="Del Rio T.G."/>
            <person name="Tice H."/>
            <person name="Cheng J.F."/>
            <person name="Tapia R."/>
            <person name="Goodwin L."/>
            <person name="Pitluck S."/>
            <person name="Pagani I."/>
            <person name="Ivanova N."/>
            <person name="Mavromatis K."/>
            <person name="Mikhailova N."/>
            <person name="Pati A."/>
            <person name="Chen A."/>
            <person name="Palaniappan K."/>
            <person name="Land M."/>
            <person name="Hauser L."/>
            <person name="Chang Y.J."/>
            <person name="Jeffries C.D."/>
            <person name="Schneider S."/>
            <person name="Rohde M."/>
            <person name="Goker M."/>
            <person name="Pukall R."/>
            <person name="Woyke T."/>
            <person name="Bristow J."/>
            <person name="Eisen J.A."/>
            <person name="Markowitz V."/>
            <person name="Hugenholtz P."/>
            <person name="Kyrpides N.C."/>
            <person name="Klenk H.P."/>
            <person name="Detter J.C."/>
        </authorList>
    </citation>
    <scope>NUCLEOTIDE SEQUENCE [LARGE SCALE GENOMIC DNA]</scope>
    <source>
        <strain evidence="8">ATCC 700841 / DSM 12885 / JCM 10246 / 7p75a</strain>
    </source>
</reference>
<dbReference type="EMBL" id="CP002344">
    <property type="protein sequence ID" value="ADU50466.1"/>
    <property type="molecule type" value="Genomic_DNA"/>
</dbReference>
<evidence type="ECO:0000313" key="8">
    <source>
        <dbReference type="Proteomes" id="UP000008915"/>
    </source>
</evidence>
<name>E6SG49_THEM7</name>
<evidence type="ECO:0000256" key="2">
    <source>
        <dbReference type="ARBA" id="ARBA00022578"/>
    </source>
</evidence>
<dbReference type="PROSITE" id="PS50994">
    <property type="entry name" value="INTEGRASE"/>
    <property type="match status" value="1"/>
</dbReference>
<keyword evidence="4" id="KW-0233">DNA recombination</keyword>
<dbReference type="InterPro" id="IPR017894">
    <property type="entry name" value="HTH_IS21_transposase_type"/>
</dbReference>
<keyword evidence="3" id="KW-0238">DNA-binding</keyword>
<proteinExistence type="inferred from homology"/>
<protein>
    <submittedName>
        <fullName evidence="7">Integrase catalytic region</fullName>
    </submittedName>
</protein>
<dbReference type="Proteomes" id="UP000008915">
    <property type="component" value="Chromosome"/>
</dbReference>
<dbReference type="PROSITE" id="PS50531">
    <property type="entry name" value="HTH_IS21"/>
    <property type="match status" value="1"/>
</dbReference>
<evidence type="ECO:0000259" key="6">
    <source>
        <dbReference type="PROSITE" id="PS50994"/>
    </source>
</evidence>
<dbReference type="AlphaFoldDB" id="E6SG49"/>
<gene>
    <name evidence="7" type="ordered locus">Tmar_0341</name>
</gene>
<evidence type="ECO:0000256" key="3">
    <source>
        <dbReference type="ARBA" id="ARBA00023125"/>
    </source>
</evidence>
<evidence type="ECO:0000256" key="1">
    <source>
        <dbReference type="ARBA" id="ARBA00009277"/>
    </source>
</evidence>
<evidence type="ECO:0000259" key="5">
    <source>
        <dbReference type="PROSITE" id="PS50531"/>
    </source>
</evidence>
<dbReference type="GO" id="GO:0015074">
    <property type="term" value="P:DNA integration"/>
    <property type="evidence" value="ECO:0007669"/>
    <property type="project" value="InterPro"/>
</dbReference>
<dbReference type="HOGENOM" id="CLU_020626_1_1_9"/>
<comment type="similarity">
    <text evidence="1">Belongs to the transposase IS21/IS408/IS1162 family.</text>
</comment>
<dbReference type="RefSeq" id="WP_013494771.1">
    <property type="nucleotide sequence ID" value="NC_014831.1"/>
</dbReference>
<dbReference type="KEGG" id="tmr:Tmar_0341"/>
<dbReference type="GO" id="GO:0003677">
    <property type="term" value="F:DNA binding"/>
    <property type="evidence" value="ECO:0007669"/>
    <property type="project" value="UniProtKB-KW"/>
</dbReference>
<reference evidence="8" key="2">
    <citation type="journal article" date="2010" name="Stand. Genomic Sci.">
        <title>Complete genome sequence of Thermaerobacter marianensis type strain (7p75aT).</title>
        <authorList>
            <person name="Han C."/>
            <person name="Gu W."/>
            <person name="Zhang X."/>
            <person name="Lapidus A."/>
            <person name="Nolan M."/>
            <person name="Copeland A."/>
            <person name="Lucas S."/>
            <person name="Glavina Del Rio T."/>
            <person name="Tice H."/>
            <person name="Cheng J."/>
            <person name="Tapia R."/>
            <person name="Goodwin L."/>
            <person name="Pitluck S."/>
            <person name="Pagani I."/>
            <person name="Ivanova N."/>
            <person name="Mavromatis K."/>
            <person name="Mikhailova N."/>
            <person name="Pati A."/>
            <person name="Chen A."/>
            <person name="Palaniappan K."/>
            <person name="Land M."/>
            <person name="Hauser L."/>
            <person name="Chang Y."/>
            <person name="Jeffries C."/>
            <person name="Schneider S."/>
            <person name="Rohde M."/>
            <person name="Goker M."/>
            <person name="Pukall R."/>
            <person name="Woyke T."/>
            <person name="Bristow J."/>
            <person name="Eisen J."/>
            <person name="Markowitz V."/>
            <person name="Hugenholtz P."/>
            <person name="Kyrpides N."/>
            <person name="Klenk H."/>
            <person name="Detter J."/>
        </authorList>
    </citation>
    <scope>NUCLEOTIDE SEQUENCE [LARGE SCALE GENOMIC DNA]</scope>
    <source>
        <strain evidence="8">ATCC 700841 / DSM 12885 / JCM 10246 / 7p75a</strain>
    </source>
</reference>
<feature type="domain" description="Integrase catalytic" evidence="6">
    <location>
        <begin position="112"/>
        <end position="286"/>
    </location>
</feature>
<dbReference type="InterPro" id="IPR012337">
    <property type="entry name" value="RNaseH-like_sf"/>
</dbReference>
<dbReference type="GO" id="GO:0006310">
    <property type="term" value="P:DNA recombination"/>
    <property type="evidence" value="ECO:0007669"/>
    <property type="project" value="UniProtKB-KW"/>
</dbReference>
<dbReference type="InterPro" id="IPR054353">
    <property type="entry name" value="IstA-like_C"/>
</dbReference>
<organism evidence="7 8">
    <name type="scientific">Thermaerobacter marianensis (strain ATCC 700841 / DSM 12885 / JCM 10246 / 7p75a)</name>
    <dbReference type="NCBI Taxonomy" id="644966"/>
    <lineage>
        <taxon>Bacteria</taxon>
        <taxon>Bacillati</taxon>
        <taxon>Bacillota</taxon>
        <taxon>Clostridia</taxon>
        <taxon>Eubacteriales</taxon>
        <taxon>Clostridiales Family XVII. Incertae Sedis</taxon>
        <taxon>Thermaerobacter</taxon>
    </lineage>
</organism>
<keyword evidence="8" id="KW-1185">Reference proteome</keyword>
<sequence length="411" mass="47062">MLKGGSLMDILRLKAEGLSVREIARRTGLSRNTVRKYLRQPEPPRYKPRPPKASKLDPFKPYLEQRMAQGVFNANRLLQELRAQGYTGGKTILKEFLRPHRPPRVPRAVVRFELPPGTQAQVDWGEFAYTDLQGRRRKVYGFVMVLSYSRAMYVEFVEQQDLSTLLRCHLHAFAALGGVPKEILYDNMKTVVLRRHGAEVDYHPRMLDFALLAGFAPRVCRPYRAQTKGRVERAIGYLKQHFWPAVQFTDLADLNRQVRAWVAEVANRRIHGTTGQRPADRLGEEQAHLTPLRPLAAFTSLLHKERRVSRDGYVQYAGSRYGVPWRYSGRYVTVFATETEVEIRDGDRVIARHPRALLPGLTISLPEQYHGLALGGTQRPEPPQGQQVVGPAVERRSLQVYEDLLRAGERR</sequence>
<dbReference type="eggNOG" id="COG4584">
    <property type="taxonomic scope" value="Bacteria"/>
</dbReference>
<dbReference type="SUPFAM" id="SSF53098">
    <property type="entry name" value="Ribonuclease H-like"/>
    <property type="match status" value="1"/>
</dbReference>
<dbReference type="InterPro" id="IPR036397">
    <property type="entry name" value="RNaseH_sf"/>
</dbReference>
<evidence type="ECO:0000256" key="4">
    <source>
        <dbReference type="ARBA" id="ARBA00023172"/>
    </source>
</evidence>
<keyword evidence="2" id="KW-0815">Transposition</keyword>
<dbReference type="Gene3D" id="3.30.420.10">
    <property type="entry name" value="Ribonuclease H-like superfamily/Ribonuclease H"/>
    <property type="match status" value="1"/>
</dbReference>
<evidence type="ECO:0000313" key="7">
    <source>
        <dbReference type="EMBL" id="ADU50466.1"/>
    </source>
</evidence>
<dbReference type="NCBIfam" id="NF033546">
    <property type="entry name" value="transpos_IS21"/>
    <property type="match status" value="1"/>
</dbReference>
<dbReference type="Pfam" id="PF00665">
    <property type="entry name" value="rve"/>
    <property type="match status" value="1"/>
</dbReference>
<dbReference type="InterPro" id="IPR001584">
    <property type="entry name" value="Integrase_cat-core"/>
</dbReference>
<dbReference type="GO" id="GO:0032196">
    <property type="term" value="P:transposition"/>
    <property type="evidence" value="ECO:0007669"/>
    <property type="project" value="UniProtKB-KW"/>
</dbReference>
<accession>E6SG49</accession>
<dbReference type="Pfam" id="PF13384">
    <property type="entry name" value="HTH_23"/>
    <property type="match status" value="1"/>
</dbReference>
<dbReference type="Pfam" id="PF22483">
    <property type="entry name" value="Mu-transpos_C_2"/>
    <property type="match status" value="1"/>
</dbReference>
<dbReference type="PANTHER" id="PTHR35004">
    <property type="entry name" value="TRANSPOSASE RV3428C-RELATED"/>
    <property type="match status" value="1"/>
</dbReference>
<dbReference type="Gene3D" id="1.10.10.60">
    <property type="entry name" value="Homeodomain-like"/>
    <property type="match status" value="1"/>
</dbReference>
<dbReference type="STRING" id="644966.Tmar_0341"/>
<feature type="domain" description="HTH IS21-type" evidence="5">
    <location>
        <begin position="5"/>
        <end position="67"/>
    </location>
</feature>